<evidence type="ECO:0000313" key="2">
    <source>
        <dbReference type="EMBL" id="PJJ40807.1"/>
    </source>
</evidence>
<evidence type="ECO:0000256" key="1">
    <source>
        <dbReference type="SAM" id="Coils"/>
    </source>
</evidence>
<keyword evidence="3" id="KW-1185">Reference proteome</keyword>
<dbReference type="InterPro" id="IPR027417">
    <property type="entry name" value="P-loop_NTPase"/>
</dbReference>
<dbReference type="SUPFAM" id="SSF52540">
    <property type="entry name" value="P-loop containing nucleoside triphosphate hydrolases"/>
    <property type="match status" value="1"/>
</dbReference>
<dbReference type="OrthoDB" id="9810371at2"/>
<comment type="caution">
    <text evidence="2">The sequence shown here is derived from an EMBL/GenBank/DDBJ whole genome shotgun (WGS) entry which is preliminary data.</text>
</comment>
<keyword evidence="1" id="KW-0175">Coiled coil</keyword>
<evidence type="ECO:0000313" key="3">
    <source>
        <dbReference type="Proteomes" id="UP000231134"/>
    </source>
</evidence>
<feature type="coiled-coil region" evidence="1">
    <location>
        <begin position="682"/>
        <end position="879"/>
    </location>
</feature>
<dbReference type="AlphaFoldDB" id="A0A2M9A594"/>
<dbReference type="RefSeq" id="WP_100424854.1">
    <property type="nucleotide sequence ID" value="NZ_PGEX01000001.1"/>
</dbReference>
<reference evidence="2 3" key="1">
    <citation type="submission" date="2017-11" db="EMBL/GenBank/DDBJ databases">
        <title>Animal gut microbial communities from fecal samples from Wisconsin, USA.</title>
        <authorList>
            <person name="Neumann A."/>
        </authorList>
    </citation>
    <scope>NUCLEOTIDE SEQUENCE [LARGE SCALE GENOMIC DNA]</scope>
    <source>
        <strain evidence="2 3">UWS3</strain>
    </source>
</reference>
<protein>
    <submittedName>
        <fullName evidence="2">Uncharacterized protein DUF3584</fullName>
    </submittedName>
</protein>
<feature type="coiled-coil region" evidence="1">
    <location>
        <begin position="318"/>
        <end position="453"/>
    </location>
</feature>
<sequence length="1231" mass="142919">MRFLNKIIFINSAHVRYAEIGLNGNVHLIGTQGVGKSTLLRALLFFYNADKQRLGIPKEKKSFDDFYFEQANSYIVYEVVRDESAFCVLVNKTAGRAVFRFIDAPYKKEWLIDKQGEVTAEIPTIRTRLEGAYMSPIVDRYEQFRDIIYGNHQAVARKEFYKFSIAESSRYQNIPRSIQNVFLNSKLDADFIKETIIQSMDSESSFIDLGYFRQQVSEFEQEYTDIGLWFSYNKRGECETRIDAERVVTLYRTLLQLKKNIDDCGRQLNYAYRTAKEQLPSLAIEIEKANASLNDTIRLIGEETGKYNRERDGLNASLTLVKDKLKKCREKSQEYQAQNIEEVLKKQERESSLKVEKEHLEERLHLLTREFDDVKEKYDNLLKQARQAFEEFKQNQNARLNERNAELLKKQQDILQKFEQSRALIFDRFEEKISNVRAEKEALSSEKNSCEKKLLELNYIHPFAEKIEACRSEISKLDVCENQTKIAKTAAQAELNKLTAQRDAEQAKNRTEYEKQNDSLLVEAKQNVAKLKELDNLLEKQKGSLYEWLTQNKPGWENTIGKVADEESILYNTGLSPELIVEVAAQEAIDESLFGVKVNLEDLPIRVRTPEEISAERKTTLKAIEENKAHATELADALEKMNAAVDRSYSPKIKSLLDKIRDCDTELVQLPIKRKRSENELASILQADKAEIEKRKKEIQSKINDIATKILNAEDSLKKLTTEKTQELKANEKAKQREQKLQQEEFDEFKIQILAEIESRKKEFEKEREDLLQKRDDELRNKNIDTTALKDCEAEIATVQRKLDDIENHREFVARYRYDKQELFDHEDEFKSEKQNVEDKLSDLQQKFNARKVRLDAKKTEQEKTLQQHRDREKTLQQSIEETDKFAASSFCPENIKDLGETPNARLCTEILSELKESLINSQKRSKDLEVASNIFRGRFSKRNTFKFKTELNTEADFMEFADNLSDFLLNEKIEDYRERTSNRYSDILARIAKEIGDVTRQKTEIEKIISGVNRDFIEKNFAGVIKSIALRTEESSDKLMRLMLAIQKFFTENQYALGEINLFSTGNTENANREAVNLLLQFVKSLNEESNRTQLNLSDSFRLQFRVQENDNDTGWIDKISNVGSEGTDVLVKAMVNIMLINVFKTQASRKFGEFKLHCMMDEIGKLHPKNANGILKFANSRNIYLVNGSPTTQSVSEYRYTYLLEKNAKSQTVVRPLMTRVQPTSPAKG</sequence>
<dbReference type="InterPro" id="IPR021979">
    <property type="entry name" value="DUF3584"/>
</dbReference>
<name>A0A2M9A594_9BACT</name>
<gene>
    <name evidence="2" type="ORF">BGX16_0754</name>
</gene>
<proteinExistence type="predicted"/>
<organism evidence="2 3">
    <name type="scientific">Hallerella succinigenes</name>
    <dbReference type="NCBI Taxonomy" id="1896222"/>
    <lineage>
        <taxon>Bacteria</taxon>
        <taxon>Pseudomonadati</taxon>
        <taxon>Fibrobacterota</taxon>
        <taxon>Fibrobacteria</taxon>
        <taxon>Fibrobacterales</taxon>
        <taxon>Fibrobacteraceae</taxon>
        <taxon>Hallerella</taxon>
    </lineage>
</organism>
<accession>A0A2M9A594</accession>
<dbReference type="EMBL" id="PGEX01000001">
    <property type="protein sequence ID" value="PJJ40807.1"/>
    <property type="molecule type" value="Genomic_DNA"/>
</dbReference>
<feature type="coiled-coil region" evidence="1">
    <location>
        <begin position="488"/>
        <end position="541"/>
    </location>
</feature>
<dbReference type="Proteomes" id="UP000231134">
    <property type="component" value="Unassembled WGS sequence"/>
</dbReference>
<dbReference type="Pfam" id="PF12128">
    <property type="entry name" value="DUF3584"/>
    <property type="match status" value="1"/>
</dbReference>